<evidence type="ECO:0000313" key="3">
    <source>
        <dbReference type="Proteomes" id="UP000254875"/>
    </source>
</evidence>
<dbReference type="EMBL" id="QHKS01000003">
    <property type="protein sequence ID" value="RDK03641.1"/>
    <property type="molecule type" value="Genomic_DNA"/>
</dbReference>
<dbReference type="Pfam" id="PF04264">
    <property type="entry name" value="YceI"/>
    <property type="match status" value="1"/>
</dbReference>
<dbReference type="Gene3D" id="2.40.128.110">
    <property type="entry name" value="Lipid/polyisoprenoid-binding, YceI-like"/>
    <property type="match status" value="1"/>
</dbReference>
<evidence type="ECO:0000313" key="2">
    <source>
        <dbReference type="EMBL" id="RDK03641.1"/>
    </source>
</evidence>
<dbReference type="PANTHER" id="PTHR34406">
    <property type="entry name" value="PROTEIN YCEI"/>
    <property type="match status" value="1"/>
</dbReference>
<dbReference type="PANTHER" id="PTHR34406:SF1">
    <property type="entry name" value="PROTEIN YCEI"/>
    <property type="match status" value="1"/>
</dbReference>
<evidence type="ECO:0000259" key="1">
    <source>
        <dbReference type="SMART" id="SM00867"/>
    </source>
</evidence>
<organism evidence="2 3">
    <name type="scientific">Paraburkholderia lacunae</name>
    <dbReference type="NCBI Taxonomy" id="2211104"/>
    <lineage>
        <taxon>Bacteria</taxon>
        <taxon>Pseudomonadati</taxon>
        <taxon>Pseudomonadota</taxon>
        <taxon>Betaproteobacteria</taxon>
        <taxon>Burkholderiales</taxon>
        <taxon>Burkholderiaceae</taxon>
        <taxon>Paraburkholderia</taxon>
    </lineage>
</organism>
<protein>
    <submittedName>
        <fullName evidence="2">Polyisoprenoid-binding protein</fullName>
    </submittedName>
</protein>
<dbReference type="Proteomes" id="UP000254875">
    <property type="component" value="Unassembled WGS sequence"/>
</dbReference>
<dbReference type="OrthoDB" id="9811006at2"/>
<comment type="caution">
    <text evidence="2">The sequence shown here is derived from an EMBL/GenBank/DDBJ whole genome shotgun (WGS) entry which is preliminary data.</text>
</comment>
<name>A0A370NDG9_9BURK</name>
<keyword evidence="3" id="KW-1185">Reference proteome</keyword>
<dbReference type="InterPro" id="IPR036761">
    <property type="entry name" value="TTHA0802/YceI-like_sf"/>
</dbReference>
<accession>A0A370NDG9</accession>
<reference evidence="3" key="1">
    <citation type="submission" date="2018-05" db="EMBL/GenBank/DDBJ databases">
        <authorList>
            <person name="Feng T."/>
        </authorList>
    </citation>
    <scope>NUCLEOTIDE SEQUENCE [LARGE SCALE GENOMIC DNA]</scope>
    <source>
        <strain evidence="3">S27</strain>
    </source>
</reference>
<dbReference type="SUPFAM" id="SSF101874">
    <property type="entry name" value="YceI-like"/>
    <property type="match status" value="1"/>
</dbReference>
<sequence length="196" mass="21548">MLSIFSAIIRPLLLKAAVIESAPASTRAVWTIEPAHTHIGFSVRHLGLTRTPGIFRRFDARLSFDDQRVEASSVSFEVDAASIDTVFGLRDEHLRGADWFDVQSHPTIVFVSHSVRHIEGRQYVIEGDLTIRGITLPASFDSTLIDRAVNPWTQSPVVGFEATANISRSAYGMDAIPHALSDTVHLTIATEVTCQP</sequence>
<dbReference type="SMART" id="SM00867">
    <property type="entry name" value="YceI"/>
    <property type="match status" value="1"/>
</dbReference>
<dbReference type="AlphaFoldDB" id="A0A370NDG9"/>
<gene>
    <name evidence="2" type="ORF">DLM46_05285</name>
</gene>
<dbReference type="InterPro" id="IPR007372">
    <property type="entry name" value="Lipid/polyisoprenoid-bd_YceI"/>
</dbReference>
<proteinExistence type="predicted"/>
<feature type="domain" description="Lipid/polyisoprenoid-binding YceI-like" evidence="1">
    <location>
        <begin position="29"/>
        <end position="193"/>
    </location>
</feature>